<dbReference type="Pfam" id="PF04191">
    <property type="entry name" value="PEMT"/>
    <property type="match status" value="1"/>
</dbReference>
<organism evidence="6">
    <name type="scientific">hydrothermal vent metagenome</name>
    <dbReference type="NCBI Taxonomy" id="652676"/>
    <lineage>
        <taxon>unclassified sequences</taxon>
        <taxon>metagenomes</taxon>
        <taxon>ecological metagenomes</taxon>
    </lineage>
</organism>
<keyword evidence="3 5" id="KW-1133">Transmembrane helix</keyword>
<evidence type="ECO:0000256" key="2">
    <source>
        <dbReference type="ARBA" id="ARBA00022692"/>
    </source>
</evidence>
<feature type="transmembrane region" description="Helical" evidence="5">
    <location>
        <begin position="152"/>
        <end position="180"/>
    </location>
</feature>
<dbReference type="GO" id="GO:0012505">
    <property type="term" value="C:endomembrane system"/>
    <property type="evidence" value="ECO:0007669"/>
    <property type="project" value="UniProtKB-SubCell"/>
</dbReference>
<keyword evidence="4 5" id="KW-0472">Membrane</keyword>
<name>A0A3B1DAK4_9ZZZZ</name>
<proteinExistence type="predicted"/>
<gene>
    <name evidence="6" type="ORF">MNBD_UNCLBAC01-1058</name>
</gene>
<reference evidence="6" key="1">
    <citation type="submission" date="2018-06" db="EMBL/GenBank/DDBJ databases">
        <authorList>
            <person name="Zhirakovskaya E."/>
        </authorList>
    </citation>
    <scope>NUCLEOTIDE SEQUENCE</scope>
</reference>
<feature type="transmembrane region" description="Helical" evidence="5">
    <location>
        <begin position="12"/>
        <end position="32"/>
    </location>
</feature>
<evidence type="ECO:0000256" key="3">
    <source>
        <dbReference type="ARBA" id="ARBA00022989"/>
    </source>
</evidence>
<evidence type="ECO:0000256" key="5">
    <source>
        <dbReference type="SAM" id="Phobius"/>
    </source>
</evidence>
<dbReference type="AlphaFoldDB" id="A0A3B1DAK4"/>
<comment type="subcellular location">
    <subcellularLocation>
        <location evidence="1">Endomembrane system</location>
        <topology evidence="1">Multi-pass membrane protein</topology>
    </subcellularLocation>
</comment>
<accession>A0A3B1DAK4</accession>
<evidence type="ECO:0000256" key="1">
    <source>
        <dbReference type="ARBA" id="ARBA00004127"/>
    </source>
</evidence>
<dbReference type="GO" id="GO:0016740">
    <property type="term" value="F:transferase activity"/>
    <property type="evidence" value="ECO:0007669"/>
    <property type="project" value="UniProtKB-ARBA"/>
</dbReference>
<dbReference type="Gene3D" id="1.20.120.1630">
    <property type="match status" value="1"/>
</dbReference>
<evidence type="ECO:0000256" key="4">
    <source>
        <dbReference type="ARBA" id="ARBA00023136"/>
    </source>
</evidence>
<dbReference type="PANTHER" id="PTHR12714">
    <property type="entry name" value="PROTEIN-S ISOPRENYLCYSTEINE O-METHYLTRANSFERASE"/>
    <property type="match status" value="1"/>
</dbReference>
<sequence length="216" mass="24796">MHGESVGNYAYGMWPVVIFNVGLFLFFAISFIDPKKKFEWRTMGAFIGFMVALFTEMYGFPLTIYLLSGWMGQSYPALNPFSHANGHLGLVFFGLSNSGLAMSILHIISNLFIFGGFLLLHQGWKLIHGAKGGKLVVEGIYANVRHPQYSGLFLITIGFLIMWPSLTTIIMWPILMFAYYRLSMREEKNVEKQFPEEYSIYKNQVPAFVPKFFKRR</sequence>
<dbReference type="InterPro" id="IPR007318">
    <property type="entry name" value="Phopholipid_MeTrfase"/>
</dbReference>
<feature type="transmembrane region" description="Helical" evidence="5">
    <location>
        <begin position="87"/>
        <end position="120"/>
    </location>
</feature>
<evidence type="ECO:0000313" key="6">
    <source>
        <dbReference type="EMBL" id="VAX35871.1"/>
    </source>
</evidence>
<evidence type="ECO:0008006" key="7">
    <source>
        <dbReference type="Google" id="ProtNLM"/>
    </source>
</evidence>
<dbReference type="PANTHER" id="PTHR12714:SF9">
    <property type="entry name" value="PROTEIN-S-ISOPRENYLCYSTEINE O-METHYLTRANSFERASE"/>
    <property type="match status" value="1"/>
</dbReference>
<feature type="transmembrane region" description="Helical" evidence="5">
    <location>
        <begin position="44"/>
        <end position="67"/>
    </location>
</feature>
<protein>
    <recommendedName>
        <fullName evidence="7">Bll7991 protein</fullName>
    </recommendedName>
</protein>
<dbReference type="EMBL" id="UOGJ01000074">
    <property type="protein sequence ID" value="VAX35871.1"/>
    <property type="molecule type" value="Genomic_DNA"/>
</dbReference>
<keyword evidence="2 5" id="KW-0812">Transmembrane</keyword>